<feature type="compositionally biased region" description="Low complexity" evidence="3">
    <location>
        <begin position="1"/>
        <end position="11"/>
    </location>
</feature>
<protein>
    <recommendedName>
        <fullName evidence="6">DNA (cytosine-5-)-methyltransferase</fullName>
    </recommendedName>
</protein>
<keyword evidence="2" id="KW-0808">Transferase</keyword>
<dbReference type="InterPro" id="IPR001525">
    <property type="entry name" value="C5_MeTfrase"/>
</dbReference>
<feature type="non-terminal residue" evidence="4">
    <location>
        <position position="1"/>
    </location>
</feature>
<dbReference type="EMBL" id="CAUYUJ010011669">
    <property type="protein sequence ID" value="CAK0832376.1"/>
    <property type="molecule type" value="Genomic_DNA"/>
</dbReference>
<name>A0ABN9SKR2_9DINO</name>
<feature type="region of interest" description="Disordered" evidence="3">
    <location>
        <begin position="1"/>
        <end position="37"/>
    </location>
</feature>
<dbReference type="Gene3D" id="3.40.50.150">
    <property type="entry name" value="Vaccinia Virus protein VP39"/>
    <property type="match status" value="1"/>
</dbReference>
<evidence type="ECO:0000313" key="4">
    <source>
        <dbReference type="EMBL" id="CAK0832376.1"/>
    </source>
</evidence>
<keyword evidence="1" id="KW-0489">Methyltransferase</keyword>
<comment type="caution">
    <text evidence="4">The sequence shown here is derived from an EMBL/GenBank/DDBJ whole genome shotgun (WGS) entry which is preliminary data.</text>
</comment>
<dbReference type="SUPFAM" id="SSF53335">
    <property type="entry name" value="S-adenosyl-L-methionine-dependent methyltransferases"/>
    <property type="match status" value="1"/>
</dbReference>
<keyword evidence="5" id="KW-1185">Reference proteome</keyword>
<gene>
    <name evidence="4" type="ORF">PCOR1329_LOCUS30404</name>
</gene>
<evidence type="ECO:0008006" key="6">
    <source>
        <dbReference type="Google" id="ProtNLM"/>
    </source>
</evidence>
<sequence length="504" mass="55155">DGASASAAAAGGDAGLPGPGRAAPPTHVHDVHPPPPSDRLTFEKHDLDQAAAQMIGRFTPDDLAKLKKTLTQQPNISVGTICSGTDLCKYAIDAILSAASESASLCLEQRATATSRFACEKKKVAQAFLQVMHDPTTMCLFADAGDLRHGKAFDIISSQQKPVPGVSWVLIGFCCQSVSLCNINSADACVTIRKGDKKTGQTFKDSLAYIARFRPALLTLENVTAIDNKSDDGTDNNLDEIVIALHNLGYAVLTLRLDARDHGVPQRRNRQWILGFLMKLTPLTKQDQTDAGPMLTNCKRIIYSVMANPMDIDKFLLEEGSAELALFQGRRADISISERAPAQGKAKAPSWPEKHREAFRTRNLTYPPVIDCLYGERTVKNLGFMPKRSQECVVFMDLTLGPIREGEPEEIIDVNQSISRIPRCTGSCPCITPNALLWLRKRQRLLEGPEIFALQGMPWFSNTMLASTFPRPGVYTNLGGNAYNAYNVMAIGIGMLTVYERALF</sequence>
<dbReference type="Proteomes" id="UP001189429">
    <property type="component" value="Unassembled WGS sequence"/>
</dbReference>
<organism evidence="4 5">
    <name type="scientific">Prorocentrum cordatum</name>
    <dbReference type="NCBI Taxonomy" id="2364126"/>
    <lineage>
        <taxon>Eukaryota</taxon>
        <taxon>Sar</taxon>
        <taxon>Alveolata</taxon>
        <taxon>Dinophyceae</taxon>
        <taxon>Prorocentrales</taxon>
        <taxon>Prorocentraceae</taxon>
        <taxon>Prorocentrum</taxon>
    </lineage>
</organism>
<proteinExistence type="predicted"/>
<evidence type="ECO:0000256" key="2">
    <source>
        <dbReference type="ARBA" id="ARBA00022679"/>
    </source>
</evidence>
<dbReference type="Pfam" id="PF00145">
    <property type="entry name" value="DNA_methylase"/>
    <property type="match status" value="1"/>
</dbReference>
<evidence type="ECO:0000256" key="3">
    <source>
        <dbReference type="SAM" id="MobiDB-lite"/>
    </source>
</evidence>
<evidence type="ECO:0000313" key="5">
    <source>
        <dbReference type="Proteomes" id="UP001189429"/>
    </source>
</evidence>
<reference evidence="4" key="1">
    <citation type="submission" date="2023-10" db="EMBL/GenBank/DDBJ databases">
        <authorList>
            <person name="Chen Y."/>
            <person name="Shah S."/>
            <person name="Dougan E. K."/>
            <person name="Thang M."/>
            <person name="Chan C."/>
        </authorList>
    </citation>
    <scope>NUCLEOTIDE SEQUENCE [LARGE SCALE GENOMIC DNA]</scope>
</reference>
<dbReference type="InterPro" id="IPR029063">
    <property type="entry name" value="SAM-dependent_MTases_sf"/>
</dbReference>
<evidence type="ECO:0000256" key="1">
    <source>
        <dbReference type="ARBA" id="ARBA00022603"/>
    </source>
</evidence>
<accession>A0ABN9SKR2</accession>